<dbReference type="PANTHER" id="PTHR47526:SF4">
    <property type="entry name" value="SWIM-TYPE DOMAIN-CONTAINING PROTEIN"/>
    <property type="match status" value="1"/>
</dbReference>
<dbReference type="Proteomes" id="UP001152320">
    <property type="component" value="Chromosome 7"/>
</dbReference>
<name>A0A9Q1C5X0_HOLLE</name>
<evidence type="ECO:0008006" key="3">
    <source>
        <dbReference type="Google" id="ProtNLM"/>
    </source>
</evidence>
<dbReference type="AlphaFoldDB" id="A0A9Q1C5X0"/>
<proteinExistence type="predicted"/>
<protein>
    <recommendedName>
        <fullName evidence="3">SWIM-type domain-containing protein</fullName>
    </recommendedName>
</protein>
<evidence type="ECO:0000313" key="2">
    <source>
        <dbReference type="Proteomes" id="UP001152320"/>
    </source>
</evidence>
<gene>
    <name evidence="1" type="ORF">HOLleu_16348</name>
</gene>
<dbReference type="EMBL" id="JAIZAY010000007">
    <property type="protein sequence ID" value="KAJ8038813.1"/>
    <property type="molecule type" value="Genomic_DNA"/>
</dbReference>
<evidence type="ECO:0000313" key="1">
    <source>
        <dbReference type="EMBL" id="KAJ8038813.1"/>
    </source>
</evidence>
<dbReference type="PANTHER" id="PTHR47526">
    <property type="entry name" value="ATP-DEPENDENT DNA HELICASE"/>
    <property type="match status" value="1"/>
</dbReference>
<keyword evidence="2" id="KW-1185">Reference proteome</keyword>
<comment type="caution">
    <text evidence="1">The sequence shown here is derived from an EMBL/GenBank/DDBJ whole genome shotgun (WGS) entry which is preliminary data.</text>
</comment>
<dbReference type="OrthoDB" id="6155932at2759"/>
<accession>A0A9Q1C5X0</accession>
<sequence length="164" mass="18150">MHSQRLQETALHPWVIAQKDGKIISAHCNCMTGLGETCTHVCSLLFYTETKVRIRDSVTVTQEAAYWKMPATVKKAQYPPLHQIDFTSSKSKKRKLDDSVSNALTPLISDSSQPISAVSKPGHKDIANFFENLNECGAKSAVLSVCLVIVRLSCPKRQATSQNF</sequence>
<organism evidence="1 2">
    <name type="scientific">Holothuria leucospilota</name>
    <name type="common">Black long sea cucumber</name>
    <name type="synonym">Mertensiothuria leucospilota</name>
    <dbReference type="NCBI Taxonomy" id="206669"/>
    <lineage>
        <taxon>Eukaryota</taxon>
        <taxon>Metazoa</taxon>
        <taxon>Echinodermata</taxon>
        <taxon>Eleutherozoa</taxon>
        <taxon>Echinozoa</taxon>
        <taxon>Holothuroidea</taxon>
        <taxon>Aspidochirotacea</taxon>
        <taxon>Aspidochirotida</taxon>
        <taxon>Holothuriidae</taxon>
        <taxon>Holothuria</taxon>
    </lineage>
</organism>
<reference evidence="1" key="1">
    <citation type="submission" date="2021-10" db="EMBL/GenBank/DDBJ databases">
        <title>Tropical sea cucumber genome reveals ecological adaptation and Cuvierian tubules defense mechanism.</title>
        <authorList>
            <person name="Chen T."/>
        </authorList>
    </citation>
    <scope>NUCLEOTIDE SEQUENCE</scope>
    <source>
        <strain evidence="1">Nanhai2018</strain>
        <tissue evidence="1">Muscle</tissue>
    </source>
</reference>